<organism evidence="7">
    <name type="scientific">Nitratidesulfovibrio vulgaris (strain DSM 19637 / Miyazaki F)</name>
    <name type="common">Desulfovibrio vulgaris</name>
    <dbReference type="NCBI Taxonomy" id="883"/>
    <lineage>
        <taxon>Bacteria</taxon>
        <taxon>Pseudomonadati</taxon>
        <taxon>Thermodesulfobacteriota</taxon>
        <taxon>Desulfovibrionia</taxon>
        <taxon>Desulfovibrionales</taxon>
        <taxon>Desulfovibrionaceae</taxon>
        <taxon>Nitratidesulfovibrio</taxon>
    </lineage>
</organism>
<dbReference type="KEGG" id="dvm:DvMF_1234"/>
<dbReference type="GO" id="GO:0005737">
    <property type="term" value="C:cytoplasm"/>
    <property type="evidence" value="ECO:0007669"/>
    <property type="project" value="TreeGrafter"/>
</dbReference>
<comment type="similarity">
    <text evidence="3">Belongs to the MsrB Met sulfoxide reductase family.</text>
</comment>
<feature type="active site" description="Nucleophile" evidence="3">
    <location>
        <position position="263"/>
    </location>
</feature>
<dbReference type="EMBL" id="CP001197">
    <property type="protein sequence ID" value="ACL08184.1"/>
    <property type="molecule type" value="Genomic_DNA"/>
</dbReference>
<dbReference type="GO" id="GO:0006979">
    <property type="term" value="P:response to oxidative stress"/>
    <property type="evidence" value="ECO:0007669"/>
    <property type="project" value="InterPro"/>
</dbReference>
<evidence type="ECO:0000256" key="2">
    <source>
        <dbReference type="ARBA" id="ARBA00048488"/>
    </source>
</evidence>
<accession>B8DLC2</accession>
<gene>
    <name evidence="3" type="primary">msrB</name>
    <name evidence="7" type="ordered locus">DvMF_1234</name>
</gene>
<keyword evidence="5" id="KW-1133">Transmembrane helix</keyword>
<dbReference type="PANTHER" id="PTHR10173:SF59">
    <property type="entry name" value="PEPTIDE METHIONINE SULFOXIDE REDUCTASE MSRA_MSRB"/>
    <property type="match status" value="1"/>
</dbReference>
<evidence type="ECO:0000256" key="3">
    <source>
        <dbReference type="HAMAP-Rule" id="MF_01400"/>
    </source>
</evidence>
<name>B8DLC2_NITV9</name>
<protein>
    <recommendedName>
        <fullName evidence="3">Peptide methionine sulfoxide reductase MsrB</fullName>
        <ecNumber evidence="3">1.8.4.12</ecNumber>
    </recommendedName>
    <alternativeName>
        <fullName evidence="3">Peptide-methionine (R)-S-oxide reductase</fullName>
    </alternativeName>
</protein>
<dbReference type="PROSITE" id="PS51790">
    <property type="entry name" value="MSRB"/>
    <property type="match status" value="1"/>
</dbReference>
<dbReference type="InterPro" id="IPR002579">
    <property type="entry name" value="Met_Sox_Rdtase_MsrB_dom"/>
</dbReference>
<evidence type="ECO:0000313" key="7">
    <source>
        <dbReference type="EMBL" id="ACL08184.1"/>
    </source>
</evidence>
<evidence type="ECO:0000256" key="5">
    <source>
        <dbReference type="SAM" id="Phobius"/>
    </source>
</evidence>
<dbReference type="FunFam" id="2.170.150.20:FF:000003">
    <property type="entry name" value="Peptide methionine sulfoxide reductase MsrB"/>
    <property type="match status" value="1"/>
</dbReference>
<evidence type="ECO:0000259" key="6">
    <source>
        <dbReference type="PROSITE" id="PS51790"/>
    </source>
</evidence>
<feature type="transmembrane region" description="Helical" evidence="5">
    <location>
        <begin position="63"/>
        <end position="82"/>
    </location>
</feature>
<proteinExistence type="inferred from homology"/>
<reference evidence="7" key="1">
    <citation type="submission" date="2008-10" db="EMBL/GenBank/DDBJ databases">
        <title>Complete sequence of Desulfovibrio vulgaris str. 'Miyazaki F'.</title>
        <authorList>
            <person name="Lucas S."/>
            <person name="Copeland A."/>
            <person name="Lapidus A."/>
            <person name="Glavina del Rio T."/>
            <person name="Dalin E."/>
            <person name="Tice H."/>
            <person name="Bruce D."/>
            <person name="Goodwin L."/>
            <person name="Pitluck S."/>
            <person name="Sims D."/>
            <person name="Brettin T."/>
            <person name="Detter J.C."/>
            <person name="Han C."/>
            <person name="Larimer F."/>
            <person name="Land M."/>
            <person name="Hauser L."/>
            <person name="Kyrpides N."/>
            <person name="Mikhailova N."/>
            <person name="Hazen T.C."/>
            <person name="Richardson P."/>
        </authorList>
    </citation>
    <scope>NUCLEOTIDE SEQUENCE</scope>
    <source>
        <strain evidence="7">Miyazaki F</strain>
    </source>
</reference>
<dbReference type="Pfam" id="PF01641">
    <property type="entry name" value="SelR"/>
    <property type="match status" value="1"/>
</dbReference>
<dbReference type="PANTHER" id="PTHR10173">
    <property type="entry name" value="METHIONINE SULFOXIDE REDUCTASE"/>
    <property type="match status" value="1"/>
</dbReference>
<keyword evidence="5" id="KW-0812">Transmembrane</keyword>
<dbReference type="eggNOG" id="COG0229">
    <property type="taxonomic scope" value="Bacteria"/>
</dbReference>
<dbReference type="SUPFAM" id="SSF51316">
    <property type="entry name" value="Mss4-like"/>
    <property type="match status" value="1"/>
</dbReference>
<feature type="region of interest" description="Disordered" evidence="4">
    <location>
        <begin position="84"/>
        <end position="128"/>
    </location>
</feature>
<dbReference type="STRING" id="883.DvMF_1234"/>
<feature type="region of interest" description="Disordered" evidence="4">
    <location>
        <begin position="1"/>
        <end position="50"/>
    </location>
</feature>
<evidence type="ECO:0000256" key="4">
    <source>
        <dbReference type="SAM" id="MobiDB-lite"/>
    </source>
</evidence>
<comment type="catalytic activity">
    <reaction evidence="2 3">
        <text>L-methionyl-[protein] + [thioredoxin]-disulfide + H2O = L-methionyl-(R)-S-oxide-[protein] + [thioredoxin]-dithiol</text>
        <dbReference type="Rhea" id="RHEA:24164"/>
        <dbReference type="Rhea" id="RHEA-COMP:10698"/>
        <dbReference type="Rhea" id="RHEA-COMP:10700"/>
        <dbReference type="Rhea" id="RHEA-COMP:12313"/>
        <dbReference type="Rhea" id="RHEA-COMP:12314"/>
        <dbReference type="ChEBI" id="CHEBI:15377"/>
        <dbReference type="ChEBI" id="CHEBI:16044"/>
        <dbReference type="ChEBI" id="CHEBI:29950"/>
        <dbReference type="ChEBI" id="CHEBI:45764"/>
        <dbReference type="ChEBI" id="CHEBI:50058"/>
        <dbReference type="EC" id="1.8.4.12"/>
    </reaction>
</comment>
<evidence type="ECO:0000256" key="1">
    <source>
        <dbReference type="ARBA" id="ARBA00023002"/>
    </source>
</evidence>
<sequence>MFATHSTARPTRRSPGARPRLLSRVAARLTRARRHRPGQDPADTAGSLPAHGRIRTREGLPDLLWLLLAVLLFALLAGQPGVAAQQPTSASGATVPGMAASDAAPLPTHSPNASPDVAPHTAPDAKHDASGIKGDIPMTTPAPWQRFSKPADKELRARLTPLQYEVTQKEGTERAFHNEYWDEKRQGIYVDVVSGEPLFLSSDKYDSGTGWPSFTRPVTPDAVTEHMDRTLWMVRTEVRSRIAGSHLGHVFPDGPAPTGQRYCMNSAALRFVPQEAMQAEGYGEFLGLLP</sequence>
<dbReference type="EC" id="1.8.4.12" evidence="3"/>
<dbReference type="NCBIfam" id="TIGR00357">
    <property type="entry name" value="peptide-methionine (R)-S-oxide reductase MsrB"/>
    <property type="match status" value="1"/>
</dbReference>
<dbReference type="HOGENOM" id="CLU_958873_0_0_7"/>
<dbReference type="InterPro" id="IPR011057">
    <property type="entry name" value="Mss4-like_sf"/>
</dbReference>
<dbReference type="AlphaFoldDB" id="B8DLC2"/>
<keyword evidence="5" id="KW-0472">Membrane</keyword>
<keyword evidence="1 3" id="KW-0560">Oxidoreductase</keyword>
<feature type="domain" description="MsrB" evidence="6">
    <location>
        <begin position="152"/>
        <end position="274"/>
    </location>
</feature>
<dbReference type="InterPro" id="IPR028427">
    <property type="entry name" value="Met_Sox_Rdtase_MsrB"/>
</dbReference>
<dbReference type="GO" id="GO:0033743">
    <property type="term" value="F:peptide-methionine (R)-S-oxide reductase activity"/>
    <property type="evidence" value="ECO:0007669"/>
    <property type="project" value="UniProtKB-UniRule"/>
</dbReference>
<dbReference type="Gene3D" id="2.170.150.20">
    <property type="entry name" value="Peptide methionine sulfoxide reductase"/>
    <property type="match status" value="1"/>
</dbReference>
<comment type="caution">
    <text evidence="3">Lacks conserved residue(s) required for the propagation of feature annotation.</text>
</comment>
<dbReference type="HAMAP" id="MF_01400">
    <property type="entry name" value="MsrB"/>
    <property type="match status" value="1"/>
</dbReference>
<dbReference type="GO" id="GO:0030091">
    <property type="term" value="P:protein repair"/>
    <property type="evidence" value="ECO:0007669"/>
    <property type="project" value="InterPro"/>
</dbReference>